<feature type="domain" description="PUA" evidence="9">
    <location>
        <begin position="288"/>
        <end position="374"/>
    </location>
</feature>
<feature type="binding site" evidence="8">
    <location>
        <position position="23"/>
    </location>
    <ligand>
        <name>ATP</name>
        <dbReference type="ChEBI" id="CHEBI:30616"/>
    </ligand>
</feature>
<dbReference type="SMART" id="SM00359">
    <property type="entry name" value="PUA"/>
    <property type="match status" value="1"/>
</dbReference>
<feature type="binding site" evidence="8">
    <location>
        <position position="160"/>
    </location>
    <ligand>
        <name>substrate</name>
    </ligand>
</feature>
<keyword evidence="6 8" id="KW-0418">Kinase</keyword>
<evidence type="ECO:0000256" key="7">
    <source>
        <dbReference type="ARBA" id="ARBA00022840"/>
    </source>
</evidence>
<evidence type="ECO:0000259" key="9">
    <source>
        <dbReference type="SMART" id="SM00359"/>
    </source>
</evidence>
<evidence type="ECO:0000256" key="8">
    <source>
        <dbReference type="HAMAP-Rule" id="MF_00456"/>
    </source>
</evidence>
<dbReference type="GO" id="GO:0005524">
    <property type="term" value="F:ATP binding"/>
    <property type="evidence" value="ECO:0007669"/>
    <property type="project" value="UniProtKB-KW"/>
</dbReference>
<dbReference type="PANTHER" id="PTHR43654:SF1">
    <property type="entry name" value="ISOPENTENYL PHOSPHATE KINASE"/>
    <property type="match status" value="1"/>
</dbReference>
<dbReference type="Pfam" id="PF01472">
    <property type="entry name" value="PUA"/>
    <property type="match status" value="1"/>
</dbReference>
<dbReference type="InterPro" id="IPR005715">
    <property type="entry name" value="Glu_5kinase/COase_Synthase"/>
</dbReference>
<gene>
    <name evidence="8 10" type="primary">proB</name>
    <name evidence="10" type="ORF">J3U88_24970</name>
</gene>
<dbReference type="InterPro" id="IPR036974">
    <property type="entry name" value="PUA_sf"/>
</dbReference>
<feature type="binding site" evidence="8">
    <location>
        <position position="63"/>
    </location>
    <ligand>
        <name>substrate</name>
    </ligand>
</feature>
<evidence type="ECO:0000256" key="3">
    <source>
        <dbReference type="ARBA" id="ARBA00022650"/>
    </source>
</evidence>
<name>A0A8J7QKU1_9BACT</name>
<dbReference type="GO" id="GO:0005829">
    <property type="term" value="C:cytosol"/>
    <property type="evidence" value="ECO:0007669"/>
    <property type="project" value="TreeGrafter"/>
</dbReference>
<accession>A0A8J7QKU1</accession>
<dbReference type="Proteomes" id="UP000664417">
    <property type="component" value="Unassembled WGS sequence"/>
</dbReference>
<dbReference type="Gene3D" id="3.40.1160.10">
    <property type="entry name" value="Acetylglutamate kinase-like"/>
    <property type="match status" value="1"/>
</dbReference>
<dbReference type="FunFam" id="3.40.1160.10:FF:000018">
    <property type="entry name" value="Glutamate 5-kinase"/>
    <property type="match status" value="1"/>
</dbReference>
<dbReference type="PROSITE" id="PS00902">
    <property type="entry name" value="GLUTAMATE_5_KINASE"/>
    <property type="match status" value="1"/>
</dbReference>
<dbReference type="PANTHER" id="PTHR43654">
    <property type="entry name" value="GLUTAMATE 5-KINASE"/>
    <property type="match status" value="1"/>
</dbReference>
<comment type="pathway">
    <text evidence="8">Amino-acid biosynthesis; L-proline biosynthesis; L-glutamate 5-semialdehyde from L-glutamate: step 1/2.</text>
</comment>
<comment type="caution">
    <text evidence="10">The sequence shown here is derived from an EMBL/GenBank/DDBJ whole genome shotgun (WGS) entry which is preliminary data.</text>
</comment>
<dbReference type="SUPFAM" id="SSF53633">
    <property type="entry name" value="Carbamate kinase-like"/>
    <property type="match status" value="1"/>
</dbReference>
<keyword evidence="2 8" id="KW-0028">Amino-acid biosynthesis</keyword>
<evidence type="ECO:0000256" key="4">
    <source>
        <dbReference type="ARBA" id="ARBA00022679"/>
    </source>
</evidence>
<dbReference type="PIRSF" id="PIRSF000729">
    <property type="entry name" value="GK"/>
    <property type="match status" value="1"/>
</dbReference>
<evidence type="ECO:0000256" key="5">
    <source>
        <dbReference type="ARBA" id="ARBA00022741"/>
    </source>
</evidence>
<evidence type="ECO:0000256" key="2">
    <source>
        <dbReference type="ARBA" id="ARBA00022605"/>
    </source>
</evidence>
<evidence type="ECO:0000313" key="10">
    <source>
        <dbReference type="EMBL" id="MBO1321755.1"/>
    </source>
</evidence>
<dbReference type="GO" id="GO:0055129">
    <property type="term" value="P:L-proline biosynthetic process"/>
    <property type="evidence" value="ECO:0007669"/>
    <property type="project" value="UniProtKB-UniRule"/>
</dbReference>
<dbReference type="InterPro" id="IPR041739">
    <property type="entry name" value="G5K_ProB"/>
</dbReference>
<dbReference type="InterPro" id="IPR036393">
    <property type="entry name" value="AceGlu_kinase-like_sf"/>
</dbReference>
<dbReference type="Gene3D" id="2.30.130.10">
    <property type="entry name" value="PUA domain"/>
    <property type="match status" value="1"/>
</dbReference>
<dbReference type="InterPro" id="IPR011529">
    <property type="entry name" value="Glu_5kinase"/>
</dbReference>
<protein>
    <recommendedName>
        <fullName evidence="8">Glutamate 5-kinase</fullName>
        <ecNumber evidence="8">2.7.2.11</ecNumber>
    </recommendedName>
    <alternativeName>
        <fullName evidence="8">Gamma-glutamyl kinase</fullName>
        <shortName evidence="8">GK</shortName>
    </alternativeName>
</protein>
<dbReference type="CDD" id="cd21157">
    <property type="entry name" value="PUA_G5K"/>
    <property type="match status" value="1"/>
</dbReference>
<dbReference type="InterPro" id="IPR002478">
    <property type="entry name" value="PUA"/>
</dbReference>
<dbReference type="RefSeq" id="WP_207861728.1">
    <property type="nucleotide sequence ID" value="NZ_JAFREP010000027.1"/>
</dbReference>
<dbReference type="HAMAP" id="MF_00456">
    <property type="entry name" value="ProB"/>
    <property type="match status" value="1"/>
</dbReference>
<comment type="catalytic activity">
    <reaction evidence="8">
        <text>L-glutamate + ATP = L-glutamyl 5-phosphate + ADP</text>
        <dbReference type="Rhea" id="RHEA:14877"/>
        <dbReference type="ChEBI" id="CHEBI:29985"/>
        <dbReference type="ChEBI" id="CHEBI:30616"/>
        <dbReference type="ChEBI" id="CHEBI:58274"/>
        <dbReference type="ChEBI" id="CHEBI:456216"/>
        <dbReference type="EC" id="2.7.2.11"/>
    </reaction>
</comment>
<comment type="similarity">
    <text evidence="8">Belongs to the glutamate 5-kinase family.</text>
</comment>
<comment type="function">
    <text evidence="8">Catalyzes the transfer of a phosphate group to glutamate to form L-glutamate 5-phosphate.</text>
</comment>
<dbReference type="InterPro" id="IPR015947">
    <property type="entry name" value="PUA-like_sf"/>
</dbReference>
<dbReference type="EMBL" id="JAFREP010000027">
    <property type="protein sequence ID" value="MBO1321755.1"/>
    <property type="molecule type" value="Genomic_DNA"/>
</dbReference>
<keyword evidence="4 8" id="KW-0808">Transferase</keyword>
<dbReference type="InterPro" id="IPR019797">
    <property type="entry name" value="Glutamate_5-kinase_CS"/>
</dbReference>
<keyword evidence="5 8" id="KW-0547">Nucleotide-binding</keyword>
<dbReference type="GO" id="GO:0003723">
    <property type="term" value="F:RNA binding"/>
    <property type="evidence" value="ECO:0007669"/>
    <property type="project" value="InterPro"/>
</dbReference>
<keyword evidence="11" id="KW-1185">Reference proteome</keyword>
<keyword evidence="1 8" id="KW-0963">Cytoplasm</keyword>
<dbReference type="CDD" id="cd04242">
    <property type="entry name" value="AAK_G5K_ProB"/>
    <property type="match status" value="1"/>
</dbReference>
<dbReference type="PRINTS" id="PR00474">
    <property type="entry name" value="GLU5KINASE"/>
</dbReference>
<dbReference type="SUPFAM" id="SSF88697">
    <property type="entry name" value="PUA domain-like"/>
    <property type="match status" value="1"/>
</dbReference>
<dbReference type="InterPro" id="IPR001048">
    <property type="entry name" value="Asp/Glu/Uridylate_kinase"/>
</dbReference>
<keyword evidence="7 8" id="KW-0067">ATP-binding</keyword>
<proteinExistence type="inferred from homology"/>
<evidence type="ECO:0000256" key="1">
    <source>
        <dbReference type="ARBA" id="ARBA00022490"/>
    </source>
</evidence>
<dbReference type="PROSITE" id="PS50890">
    <property type="entry name" value="PUA"/>
    <property type="match status" value="1"/>
</dbReference>
<organism evidence="10 11">
    <name type="scientific">Acanthopleuribacter pedis</name>
    <dbReference type="NCBI Taxonomy" id="442870"/>
    <lineage>
        <taxon>Bacteria</taxon>
        <taxon>Pseudomonadati</taxon>
        <taxon>Acidobacteriota</taxon>
        <taxon>Holophagae</taxon>
        <taxon>Acanthopleuribacterales</taxon>
        <taxon>Acanthopleuribacteraceae</taxon>
        <taxon>Acanthopleuribacter</taxon>
    </lineage>
</organism>
<reference evidence="10" key="1">
    <citation type="submission" date="2021-03" db="EMBL/GenBank/DDBJ databases">
        <authorList>
            <person name="Wang G."/>
        </authorList>
    </citation>
    <scope>NUCLEOTIDE SEQUENCE</scope>
    <source>
        <strain evidence="10">KCTC 12899</strain>
    </source>
</reference>
<comment type="subcellular location">
    <subcellularLocation>
        <location evidence="8">Cytoplasm</location>
    </subcellularLocation>
</comment>
<evidence type="ECO:0000313" key="11">
    <source>
        <dbReference type="Proteomes" id="UP000664417"/>
    </source>
</evidence>
<evidence type="ECO:0000256" key="6">
    <source>
        <dbReference type="ARBA" id="ARBA00022777"/>
    </source>
</evidence>
<feature type="binding site" evidence="8">
    <location>
        <begin position="222"/>
        <end position="228"/>
    </location>
    <ligand>
        <name>ATP</name>
        <dbReference type="ChEBI" id="CHEBI:30616"/>
    </ligand>
</feature>
<dbReference type="GO" id="GO:0004349">
    <property type="term" value="F:glutamate 5-kinase activity"/>
    <property type="evidence" value="ECO:0007669"/>
    <property type="project" value="UniProtKB-UniRule"/>
</dbReference>
<dbReference type="NCBIfam" id="TIGR01027">
    <property type="entry name" value="proB"/>
    <property type="match status" value="1"/>
</dbReference>
<dbReference type="InterPro" id="IPR001057">
    <property type="entry name" value="Glu/AcGlu_kinase"/>
</dbReference>
<sequence>MGEHEPNHTGPYPLPPWKRAVIKVGSALLAPEGQGTSTRYLLPLARLIAEKKREGKEIVLVSSGAVAAGRSFYPKSRPGARSLVEKQALAAMGQTRLMQLWSRFFDFPCAQILLTHDDIHHRKRFVNAKNTLLSLLGMGALPIVNENDTVAVEELKVGDNDNLAAHVAVLIEADLLLIFSDIDGLYDADPRKNPEADLIREVHQVDGSILCLAGGSGSSVGTGGMITKLQAAGKAADRGINTVILNGKRGQAIDHLLNEKADGTFFHRTAQAQAAKKHWISHALQVQGTVEVDAGARRALLTEGASLLPSGVTACSGSFQRGDAVTVVYAGESGEEVLGKGIVQYNHADLNQIKGGQSSDIRARLGYAYTPVIIHRNDLVTGMPVEPVAEEESE</sequence>
<feature type="binding site" evidence="8">
    <location>
        <position position="148"/>
    </location>
    <ligand>
        <name>substrate</name>
    </ligand>
</feature>
<dbReference type="EC" id="2.7.2.11" evidence="8"/>
<dbReference type="Pfam" id="PF00696">
    <property type="entry name" value="AA_kinase"/>
    <property type="match status" value="1"/>
</dbReference>
<dbReference type="AlphaFoldDB" id="A0A8J7QKU1"/>
<feature type="binding site" evidence="8">
    <location>
        <begin position="180"/>
        <end position="181"/>
    </location>
    <ligand>
        <name>ATP</name>
        <dbReference type="ChEBI" id="CHEBI:30616"/>
    </ligand>
</feature>
<keyword evidence="3 8" id="KW-0641">Proline biosynthesis</keyword>
<dbReference type="UniPathway" id="UPA00098">
    <property type="reaction ID" value="UER00359"/>
</dbReference>